<dbReference type="Proteomes" id="UP000224871">
    <property type="component" value="Unassembled WGS sequence"/>
</dbReference>
<evidence type="ECO:0000259" key="1">
    <source>
        <dbReference type="Pfam" id="PF12705"/>
    </source>
</evidence>
<name>A0A1N6MWT2_9GAMM</name>
<dbReference type="Pfam" id="PF12705">
    <property type="entry name" value="PDDEXK_1"/>
    <property type="match status" value="1"/>
</dbReference>
<dbReference type="InterPro" id="IPR011604">
    <property type="entry name" value="PDDEXK-like_dom_sf"/>
</dbReference>
<dbReference type="Gene3D" id="3.90.320.10">
    <property type="match status" value="1"/>
</dbReference>
<feature type="domain" description="PD-(D/E)XK endonuclease-like" evidence="1">
    <location>
        <begin position="43"/>
        <end position="266"/>
    </location>
</feature>
<gene>
    <name evidence="2" type="ORF">Xinn_02042</name>
    <name evidence="3" type="ORF">XIS1_1790078</name>
</gene>
<proteinExistence type="predicted"/>
<accession>A0A1N6MWT2</accession>
<evidence type="ECO:0000313" key="2">
    <source>
        <dbReference type="EMBL" id="PHM35972.1"/>
    </source>
</evidence>
<dbReference type="EMBL" id="NIBU01000019">
    <property type="protein sequence ID" value="PHM35972.1"/>
    <property type="molecule type" value="Genomic_DNA"/>
</dbReference>
<reference evidence="3" key="1">
    <citation type="submission" date="2016-12" db="EMBL/GenBank/DDBJ databases">
        <authorList>
            <person name="Song W.-J."/>
            <person name="Kurnit D.M."/>
        </authorList>
    </citation>
    <scope>NUCLEOTIDE SEQUENCE [LARGE SCALE GENOMIC DNA]</scope>
    <source>
        <strain evidence="3">HGB1681</strain>
    </source>
</reference>
<evidence type="ECO:0000313" key="4">
    <source>
        <dbReference type="Proteomes" id="UP000196435"/>
    </source>
</evidence>
<reference evidence="4" key="2">
    <citation type="submission" date="2016-12" db="EMBL/GenBank/DDBJ databases">
        <authorList>
            <person name="Gaudriault S."/>
        </authorList>
    </citation>
    <scope>NUCLEOTIDE SEQUENCE [LARGE SCALE GENOMIC DNA]</scope>
    <source>
        <strain evidence="4">HGB1681 (deposited as PTA-6826 in the American Type Culture Collection)</strain>
    </source>
</reference>
<protein>
    <recommendedName>
        <fullName evidence="1">PD-(D/E)XK endonuclease-like domain-containing protein</fullName>
    </recommendedName>
</protein>
<keyword evidence="5" id="KW-1185">Reference proteome</keyword>
<dbReference type="AlphaFoldDB" id="A0A1N6MWT2"/>
<dbReference type="Proteomes" id="UP000196435">
    <property type="component" value="Unassembled WGS sequence"/>
</dbReference>
<dbReference type="RefSeq" id="WP_086956759.1">
    <property type="nucleotide sequence ID" value="NZ_CAWNQC010000101.1"/>
</dbReference>
<sequence>MGKIIFSEKEKDDLIAHPLDHDVEWPNKIHKPVGGGKLLSLALSFSKLSQYQQCPRRFYEQHLTHNIPYTDTPATLWGTQVHQAHEDYVLKGQPMNAVVKEKIGTGVADMLKKKFNILVTEQRVGIPLFGEQEWAIKANGQVASWFDTSTVFMRGKTDLGMGSLKKIYLYDYKTGKDRYPKTDQLDLMSVMAKAQPTMQRYTQFDSALIFLEAGSVKTHTTHLHDEGHEIQMRKFLRESLRIIDSYERDYWPEQTSPLCAYCPVMSCPFNATDQK</sequence>
<evidence type="ECO:0000313" key="3">
    <source>
        <dbReference type="EMBL" id="SIP73272.1"/>
    </source>
</evidence>
<organism evidence="3 4">
    <name type="scientific">Xenorhabdus innexi</name>
    <dbReference type="NCBI Taxonomy" id="290109"/>
    <lineage>
        <taxon>Bacteria</taxon>
        <taxon>Pseudomonadati</taxon>
        <taxon>Pseudomonadota</taxon>
        <taxon>Gammaproteobacteria</taxon>
        <taxon>Enterobacterales</taxon>
        <taxon>Morganellaceae</taxon>
        <taxon>Xenorhabdus</taxon>
    </lineage>
</organism>
<reference evidence="2 5" key="3">
    <citation type="journal article" date="2017" name="Nat. Microbiol.">
        <title>Natural product diversity associated with the nematode symbionts Photorhabdus and Xenorhabdus.</title>
        <authorList>
            <person name="Tobias N.J."/>
            <person name="Wolff H."/>
            <person name="Djahanschiri B."/>
            <person name="Grundmann F."/>
            <person name="Kronenwerth M."/>
            <person name="Shi Y.M."/>
            <person name="Simonyi S."/>
            <person name="Grun P."/>
            <person name="Shapiro-Ilan D."/>
            <person name="Pidot S.J."/>
            <person name="Stinear T.P."/>
            <person name="Ebersberger I."/>
            <person name="Bode H.B."/>
        </authorList>
    </citation>
    <scope>NUCLEOTIDE SEQUENCE [LARGE SCALE GENOMIC DNA]</scope>
    <source>
        <strain evidence="2 5">DSM 16336</strain>
    </source>
</reference>
<evidence type="ECO:0000313" key="5">
    <source>
        <dbReference type="Proteomes" id="UP000224871"/>
    </source>
</evidence>
<dbReference type="InterPro" id="IPR038726">
    <property type="entry name" value="PDDEXK_AddAB-type"/>
</dbReference>
<dbReference type="EMBL" id="FTLG01000089">
    <property type="protein sequence ID" value="SIP73272.1"/>
    <property type="molecule type" value="Genomic_DNA"/>
</dbReference>